<organism evidence="2">
    <name type="scientific">Coccolithus braarudii</name>
    <dbReference type="NCBI Taxonomy" id="221442"/>
    <lineage>
        <taxon>Eukaryota</taxon>
        <taxon>Haptista</taxon>
        <taxon>Haptophyta</taxon>
        <taxon>Prymnesiophyceae</taxon>
        <taxon>Coccolithales</taxon>
        <taxon>Coccolithaceae</taxon>
        <taxon>Coccolithus</taxon>
    </lineage>
</organism>
<gene>
    <name evidence="2" type="ORF">CPEL01642_LOCUS12758</name>
</gene>
<name>A0A7S0LD86_9EUKA</name>
<dbReference type="EMBL" id="HBEY01026937">
    <property type="protein sequence ID" value="CAD8609380.1"/>
    <property type="molecule type" value="Transcribed_RNA"/>
</dbReference>
<proteinExistence type="predicted"/>
<feature type="region of interest" description="Disordered" evidence="1">
    <location>
        <begin position="27"/>
        <end position="65"/>
    </location>
</feature>
<accession>A0A7S0LD86</accession>
<sequence>MAARWSRWCITMVRTETKARDEVAISSAGALTNEQGHSPMESQAGTHHIFKRSDVKPPADGRSPAVALLHPEFAAKVAKRKAGYTRGTADATDAHTGEGEGGSEGTSAP</sequence>
<protein>
    <submittedName>
        <fullName evidence="2">Uncharacterized protein</fullName>
    </submittedName>
</protein>
<evidence type="ECO:0000256" key="1">
    <source>
        <dbReference type="SAM" id="MobiDB-lite"/>
    </source>
</evidence>
<reference evidence="2" key="1">
    <citation type="submission" date="2021-01" db="EMBL/GenBank/DDBJ databases">
        <authorList>
            <person name="Corre E."/>
            <person name="Pelletier E."/>
            <person name="Niang G."/>
            <person name="Scheremetjew M."/>
            <person name="Finn R."/>
            <person name="Kale V."/>
            <person name="Holt S."/>
            <person name="Cochrane G."/>
            <person name="Meng A."/>
            <person name="Brown T."/>
            <person name="Cohen L."/>
        </authorList>
    </citation>
    <scope>NUCLEOTIDE SEQUENCE</scope>
    <source>
        <strain evidence="2">PLY182g</strain>
    </source>
</reference>
<evidence type="ECO:0000313" key="2">
    <source>
        <dbReference type="EMBL" id="CAD8609380.1"/>
    </source>
</evidence>
<dbReference type="AlphaFoldDB" id="A0A7S0LD86"/>
<feature type="region of interest" description="Disordered" evidence="1">
    <location>
        <begin position="79"/>
        <end position="109"/>
    </location>
</feature>
<feature type="compositionally biased region" description="Polar residues" evidence="1">
    <location>
        <begin position="29"/>
        <end position="45"/>
    </location>
</feature>
<feature type="compositionally biased region" description="Gly residues" evidence="1">
    <location>
        <begin position="99"/>
        <end position="109"/>
    </location>
</feature>